<evidence type="ECO:0000313" key="4">
    <source>
        <dbReference type="EMBL" id="SOZ74479.1"/>
    </source>
</evidence>
<geneLocation type="plasmid" evidence="5">
    <name>I</name>
</geneLocation>
<accession>A0A375FHA1</accession>
<dbReference type="InterPro" id="IPR008920">
    <property type="entry name" value="TF_FadR/GntR_C"/>
</dbReference>
<reference evidence="4" key="2">
    <citation type="submission" date="2018-01" db="EMBL/GenBank/DDBJ databases">
        <authorList>
            <person name="Clerissi C."/>
        </authorList>
    </citation>
    <scope>NUCLEOTIDE SEQUENCE</scope>
    <source>
        <strain evidence="4">Cupriavidus taiwanensis STM 8556</strain>
        <plasmid evidence="4">CBM2613_p</plasmid>
    </source>
</reference>
<dbReference type="Proteomes" id="UP000256952">
    <property type="component" value="Plasmid CBM2613_p"/>
</dbReference>
<geneLocation type="plasmid" evidence="6">
    <name>cbm2613_p</name>
</geneLocation>
<dbReference type="GO" id="GO:0003677">
    <property type="term" value="F:DNA binding"/>
    <property type="evidence" value="ECO:0007669"/>
    <property type="project" value="UniProtKB-KW"/>
</dbReference>
<dbReference type="SUPFAM" id="SSF48008">
    <property type="entry name" value="GntR ligand-binding domain-like"/>
    <property type="match status" value="1"/>
</dbReference>
<evidence type="ECO:0000256" key="2">
    <source>
        <dbReference type="ARBA" id="ARBA00023125"/>
    </source>
</evidence>
<evidence type="ECO:0000256" key="1">
    <source>
        <dbReference type="ARBA" id="ARBA00023015"/>
    </source>
</evidence>
<protein>
    <submittedName>
        <fullName evidence="4">GntR family transcriptional regulator</fullName>
    </submittedName>
</protein>
<sequence>MLTGGADQWGAHTATAAVLFDADSRLHGPLLLAQATCSFLEGQRRLDRSMAERRCREHLMLIDRLLAGPQEAAADFVRLHLCNAVREKSDS</sequence>
<dbReference type="EMBL" id="LT976981">
    <property type="protein sequence ID" value="SOZ74479.1"/>
    <property type="molecule type" value="Genomic_DNA"/>
</dbReference>
<dbReference type="EMBL" id="LT984809">
    <property type="protein sequence ID" value="SPD48723.1"/>
    <property type="molecule type" value="Genomic_DNA"/>
</dbReference>
<dbReference type="AlphaFoldDB" id="A0A375FHA1"/>
<evidence type="ECO:0000313" key="6">
    <source>
        <dbReference type="Proteomes" id="UP000256952"/>
    </source>
</evidence>
<organism evidence="4 6">
    <name type="scientific">Cupriavidus taiwanensis</name>
    <dbReference type="NCBI Taxonomy" id="164546"/>
    <lineage>
        <taxon>Bacteria</taxon>
        <taxon>Pseudomonadati</taxon>
        <taxon>Pseudomonadota</taxon>
        <taxon>Betaproteobacteria</taxon>
        <taxon>Burkholderiales</taxon>
        <taxon>Burkholderiaceae</taxon>
        <taxon>Cupriavidus</taxon>
    </lineage>
</organism>
<geneLocation type="plasmid" evidence="4">
    <name>CBM2613_p</name>
</geneLocation>
<reference evidence="5 6" key="1">
    <citation type="submission" date="2018-01" db="EMBL/GenBank/DDBJ databases">
        <authorList>
            <person name="Gaut B.S."/>
            <person name="Morton B.R."/>
            <person name="Clegg M.T."/>
            <person name="Duvall M.R."/>
        </authorList>
    </citation>
    <scope>NUCLEOTIDE SEQUENCE [LARGE SCALE GENOMIC DNA]</scope>
    <source>
        <strain evidence="5">Cupriavidus taiwanensis STM 8555</strain>
        <plasmid evidence="5">I</plasmid>
        <plasmid evidence="6">Plasmid cbm2613_p</plasmid>
    </source>
</reference>
<name>A0A375FHA1_9BURK</name>
<gene>
    <name evidence="5" type="ORF">CBM2612_P0068</name>
    <name evidence="4" type="ORF">CBM2613_P20044</name>
</gene>
<evidence type="ECO:0000313" key="5">
    <source>
        <dbReference type="EMBL" id="SPD48723.1"/>
    </source>
</evidence>
<keyword evidence="3" id="KW-0804">Transcription</keyword>
<keyword evidence="1" id="KW-0805">Transcription regulation</keyword>
<keyword evidence="2" id="KW-0238">DNA-binding</keyword>
<proteinExistence type="predicted"/>
<dbReference type="RefSeq" id="WP_147298455.1">
    <property type="nucleotide sequence ID" value="NZ_LT976979.1"/>
</dbReference>
<evidence type="ECO:0000256" key="3">
    <source>
        <dbReference type="ARBA" id="ARBA00023163"/>
    </source>
</evidence>
<keyword evidence="4" id="KW-0614">Plasmid</keyword>